<dbReference type="KEGG" id="rub:GBA63_19650"/>
<sequence length="1116" mass="119213">MGSEAGERGATSTRSQRPRRYDKDLVRDRMLELLTARLGTAREQGARVVWDCPACGKREKYSVVKASGKGGCLVADCRLAGSGDVFVMLASLEDLDYKADFLAVLTRSYELLGMEPADSCSDPRGRSQHAARSGANGTGNEESAPNAEARDENRIAGPANKGAHQTGAGPRAVPVGRRTEITTDPSGGLEDLDVRLEFAARAYERILEICPLETRDRRYLKTRGLSSATIRRGRFGTMTAPRAGQVKARLQRELGREALLSVPGFSEDEETGLIKWTLTGNYVLIPYHDARGRVTTIEGRVVGEPTDGRKYVTLRRAGNHLYLFPGHRPEDLVAVCEGAMGAIVAAECGITVGAIMGCERFRASLSPEMLDGAPGEPLLELKGADFAGRTLPYIPDADDPPNPNVLRAAPKAARWIAEPQNAEAAVCLLPKGVDLDEWLLSIGPKERDDRFAELLAGTSPPEDNQSLPRPPASRADAGETKKKTDAPTPGPKDTRGLASAHAAEVSTSSSAGPSPQSLDHKKNVGSDDGSYPGRGRVLTEEDVRRDKGGAKTSKAKTSKKSSRKGAATDAAGEGSQPGLWDAPDLDDKSLQTAGRGVSRGARKLRDEVYRALIEKLPPKEEHLLALEKQGLMRATAKVGRFASLDAGAATKAVSDLAERFGAKRLLTVPGFEAYKGNNIRLCPTTGRAEEHILIPCFDVEGLLAGVEGLPFDPKSGELDAEETVPLKGAGSHLYVFAHYSPGEVEGFCEGPLGAMLAAQEDVVVGAIGGFRRYRAASGPGEGRQAAEAVLPELEGVDLADRRLAYVPRSTVGESNARYHEAPEAARWLVERQGGDPSVVGLACGEDPAENGRDGPTSLGAWIGTLSDEEAHDRLREIFPESSAREEADVSDSVEVPDAAKAPADEPVPPLPTKAILVCVAVAAVLGLALGAILLRLRDFAGHVSTTPAGEPVLYPDPLGSLRRLADAAPFRILYDFYPVVVALAVLGFALLLIAKARARHLVHWRSSRLRLKERWELHKVPEGSRHSAALFTRGEALWGVLAWSAGYLLAGWLLAVLEGILGLAASLGMTPGVGPLVPDPGPTSLYAATALSVFVLWRRRSMRSAEARMLAGKIRH</sequence>
<feature type="region of interest" description="Disordered" evidence="1">
    <location>
        <begin position="1"/>
        <end position="21"/>
    </location>
</feature>
<dbReference type="EMBL" id="CP045119">
    <property type="protein sequence ID" value="QIN84615.1"/>
    <property type="molecule type" value="Genomic_DNA"/>
</dbReference>
<protein>
    <submittedName>
        <fullName evidence="3">Uncharacterized protein</fullName>
    </submittedName>
</protein>
<dbReference type="Gene3D" id="3.90.980.10">
    <property type="entry name" value="DNA primase, catalytic core, N-terminal domain"/>
    <property type="match status" value="1"/>
</dbReference>
<evidence type="ECO:0000256" key="1">
    <source>
        <dbReference type="SAM" id="MobiDB-lite"/>
    </source>
</evidence>
<dbReference type="RefSeq" id="WP_166178977.1">
    <property type="nucleotide sequence ID" value="NZ_CP045119.1"/>
</dbReference>
<reference evidence="3 4" key="1">
    <citation type="submission" date="2019-10" db="EMBL/GenBank/DDBJ databases">
        <title>Rubrobacter sp nov SCSIO 52090 isolated from a deep-sea sediment in the South China Sea.</title>
        <authorList>
            <person name="Chen R.W."/>
        </authorList>
    </citation>
    <scope>NUCLEOTIDE SEQUENCE [LARGE SCALE GENOMIC DNA]</scope>
    <source>
        <strain evidence="3 4">SCSIO 52909</strain>
    </source>
</reference>
<gene>
    <name evidence="3" type="ORF">GBA63_19650</name>
</gene>
<organism evidence="3 4">
    <name type="scientific">Rubrobacter tropicus</name>
    <dbReference type="NCBI Taxonomy" id="2653851"/>
    <lineage>
        <taxon>Bacteria</taxon>
        <taxon>Bacillati</taxon>
        <taxon>Actinomycetota</taxon>
        <taxon>Rubrobacteria</taxon>
        <taxon>Rubrobacterales</taxon>
        <taxon>Rubrobacteraceae</taxon>
        <taxon>Rubrobacter</taxon>
    </lineage>
</organism>
<evidence type="ECO:0000313" key="3">
    <source>
        <dbReference type="EMBL" id="QIN84615.1"/>
    </source>
</evidence>
<evidence type="ECO:0000313" key="4">
    <source>
        <dbReference type="Proteomes" id="UP000501452"/>
    </source>
</evidence>
<accession>A0A6G8QDN7</accession>
<feature type="compositionally biased region" description="Basic and acidic residues" evidence="1">
    <location>
        <begin position="476"/>
        <end position="485"/>
    </location>
</feature>
<feature type="region of interest" description="Disordered" evidence="1">
    <location>
        <begin position="879"/>
        <end position="905"/>
    </location>
</feature>
<proteinExistence type="predicted"/>
<keyword evidence="2" id="KW-0472">Membrane</keyword>
<dbReference type="Proteomes" id="UP000501452">
    <property type="component" value="Chromosome"/>
</dbReference>
<dbReference type="AlphaFoldDB" id="A0A6G8QDN7"/>
<feature type="compositionally biased region" description="Low complexity" evidence="1">
    <location>
        <begin position="506"/>
        <end position="517"/>
    </location>
</feature>
<keyword evidence="2" id="KW-1133">Transmembrane helix</keyword>
<evidence type="ECO:0000256" key="2">
    <source>
        <dbReference type="SAM" id="Phobius"/>
    </source>
</evidence>
<feature type="transmembrane region" description="Helical" evidence="2">
    <location>
        <begin position="972"/>
        <end position="994"/>
    </location>
</feature>
<dbReference type="SUPFAM" id="SSF56731">
    <property type="entry name" value="DNA primase core"/>
    <property type="match status" value="1"/>
</dbReference>
<feature type="transmembrane region" description="Helical" evidence="2">
    <location>
        <begin position="1083"/>
        <end position="1099"/>
    </location>
</feature>
<keyword evidence="2" id="KW-0812">Transmembrane</keyword>
<feature type="region of interest" description="Disordered" evidence="1">
    <location>
        <begin position="116"/>
        <end position="187"/>
    </location>
</feature>
<keyword evidence="4" id="KW-1185">Reference proteome</keyword>
<feature type="transmembrane region" description="Helical" evidence="2">
    <location>
        <begin position="1036"/>
        <end position="1055"/>
    </location>
</feature>
<feature type="compositionally biased region" description="Basic residues" evidence="1">
    <location>
        <begin position="553"/>
        <end position="563"/>
    </location>
</feature>
<name>A0A6G8QDN7_9ACTN</name>
<feature type="compositionally biased region" description="Basic and acidic residues" evidence="1">
    <location>
        <begin position="537"/>
        <end position="549"/>
    </location>
</feature>
<feature type="region of interest" description="Disordered" evidence="1">
    <location>
        <begin position="456"/>
        <end position="599"/>
    </location>
</feature>
<dbReference type="InterPro" id="IPR037068">
    <property type="entry name" value="DNA_primase_core_N_sf"/>
</dbReference>